<dbReference type="SMART" id="SM00448">
    <property type="entry name" value="REC"/>
    <property type="match status" value="1"/>
</dbReference>
<protein>
    <recommendedName>
        <fullName evidence="2">Response regulatory domain-containing protein</fullName>
    </recommendedName>
</protein>
<dbReference type="GO" id="GO:0035438">
    <property type="term" value="F:cyclic-di-GMP binding"/>
    <property type="evidence" value="ECO:0007669"/>
    <property type="project" value="InterPro"/>
</dbReference>
<dbReference type="SUPFAM" id="SSF141371">
    <property type="entry name" value="PilZ domain-like"/>
    <property type="match status" value="1"/>
</dbReference>
<dbReference type="Pfam" id="PF00072">
    <property type="entry name" value="Response_reg"/>
    <property type="match status" value="1"/>
</dbReference>
<evidence type="ECO:0000259" key="2">
    <source>
        <dbReference type="PROSITE" id="PS50110"/>
    </source>
</evidence>
<dbReference type="Gene3D" id="2.40.10.220">
    <property type="entry name" value="predicted glycosyltransferase like domains"/>
    <property type="match status" value="1"/>
</dbReference>
<dbReference type="Gene3D" id="3.40.50.2300">
    <property type="match status" value="1"/>
</dbReference>
<dbReference type="Pfam" id="PF07238">
    <property type="entry name" value="PilZ"/>
    <property type="match status" value="1"/>
</dbReference>
<dbReference type="InterPro" id="IPR009875">
    <property type="entry name" value="PilZ_domain"/>
</dbReference>
<dbReference type="PROSITE" id="PS50110">
    <property type="entry name" value="RESPONSE_REGULATORY"/>
    <property type="match status" value="1"/>
</dbReference>
<dbReference type="PANTHER" id="PTHR44591">
    <property type="entry name" value="STRESS RESPONSE REGULATOR PROTEIN 1"/>
    <property type="match status" value="1"/>
</dbReference>
<keyword evidence="1" id="KW-0597">Phosphoprotein</keyword>
<dbReference type="CDD" id="cd00156">
    <property type="entry name" value="REC"/>
    <property type="match status" value="1"/>
</dbReference>
<organism evidence="3">
    <name type="scientific">marine sediment metagenome</name>
    <dbReference type="NCBI Taxonomy" id="412755"/>
    <lineage>
        <taxon>unclassified sequences</taxon>
        <taxon>metagenomes</taxon>
        <taxon>ecological metagenomes</taxon>
    </lineage>
</organism>
<dbReference type="InterPro" id="IPR050595">
    <property type="entry name" value="Bact_response_regulator"/>
</dbReference>
<dbReference type="GO" id="GO:0000160">
    <property type="term" value="P:phosphorelay signal transduction system"/>
    <property type="evidence" value="ECO:0007669"/>
    <property type="project" value="InterPro"/>
</dbReference>
<gene>
    <name evidence="3" type="ORF">LCGC14_2735120</name>
</gene>
<accession>A0A0F8Z655</accession>
<name>A0A0F8Z655_9ZZZZ</name>
<dbReference type="SUPFAM" id="SSF52172">
    <property type="entry name" value="CheY-like"/>
    <property type="match status" value="1"/>
</dbReference>
<dbReference type="PANTHER" id="PTHR44591:SF3">
    <property type="entry name" value="RESPONSE REGULATORY DOMAIN-CONTAINING PROTEIN"/>
    <property type="match status" value="1"/>
</dbReference>
<dbReference type="EMBL" id="LAZR01049616">
    <property type="protein sequence ID" value="KKK89238.1"/>
    <property type="molecule type" value="Genomic_DNA"/>
</dbReference>
<feature type="domain" description="Response regulatory" evidence="2">
    <location>
        <begin position="7"/>
        <end position="123"/>
    </location>
</feature>
<dbReference type="InterPro" id="IPR011006">
    <property type="entry name" value="CheY-like_superfamily"/>
</dbReference>
<comment type="caution">
    <text evidence="3">The sequence shown here is derived from an EMBL/GenBank/DDBJ whole genome shotgun (WGS) entry which is preliminary data.</text>
</comment>
<evidence type="ECO:0000256" key="1">
    <source>
        <dbReference type="ARBA" id="ARBA00022553"/>
    </source>
</evidence>
<dbReference type="InterPro" id="IPR001789">
    <property type="entry name" value="Sig_transdc_resp-reg_receiver"/>
</dbReference>
<sequence>MNFRKKRIIVTDDDQLFLIQLCGLLYKMGLNTIPAENGLELIKLVNILMPDLILMDIVMPHLGGLDTINYLKANPSMHKIPVIVMSSDTSPKTAEALAKSGAYDFLPKPLDIKRLHQLLEEVLFGDSESKRYYLRTPYRGRISISADDRETSHYTESISERGAFVVTPEPLPIGTRVISALEVKEKTLTFHGTVIYHYGLHDEESNIPPGMAIKFIEGASEDFERLHEFIKEQLTLGLNKFNEDSFI</sequence>
<evidence type="ECO:0000313" key="3">
    <source>
        <dbReference type="EMBL" id="KKK89238.1"/>
    </source>
</evidence>
<reference evidence="3" key="1">
    <citation type="journal article" date="2015" name="Nature">
        <title>Complex archaea that bridge the gap between prokaryotes and eukaryotes.</title>
        <authorList>
            <person name="Spang A."/>
            <person name="Saw J.H."/>
            <person name="Jorgensen S.L."/>
            <person name="Zaremba-Niedzwiedzka K."/>
            <person name="Martijn J."/>
            <person name="Lind A.E."/>
            <person name="van Eijk R."/>
            <person name="Schleper C."/>
            <person name="Guy L."/>
            <person name="Ettema T.J."/>
        </authorList>
    </citation>
    <scope>NUCLEOTIDE SEQUENCE</scope>
</reference>
<proteinExistence type="predicted"/>
<dbReference type="AlphaFoldDB" id="A0A0F8Z655"/>